<evidence type="ECO:0008006" key="6">
    <source>
        <dbReference type="Google" id="ProtNLM"/>
    </source>
</evidence>
<dbReference type="CDD" id="cd01838">
    <property type="entry name" value="Isoamyl_acetate_hydrolase_like"/>
    <property type="match status" value="1"/>
</dbReference>
<evidence type="ECO:0000313" key="4">
    <source>
        <dbReference type="EMBL" id="OIV91702.1"/>
    </source>
</evidence>
<dbReference type="KEGG" id="lang:109334624"/>
<dbReference type="SUPFAM" id="SSF52266">
    <property type="entry name" value="SGNH hydrolase"/>
    <property type="match status" value="1"/>
</dbReference>
<dbReference type="Proteomes" id="UP000188354">
    <property type="component" value="Chromosome LG19"/>
</dbReference>
<dbReference type="PANTHER" id="PTHR14209:SF19">
    <property type="entry name" value="ISOAMYL ACETATE-HYDROLYZING ESTERASE 1 HOMOLOG"/>
    <property type="match status" value="1"/>
</dbReference>
<protein>
    <recommendedName>
        <fullName evidence="6">SGNH hydrolase-type esterase domain-containing protein</fullName>
    </recommendedName>
</protein>
<dbReference type="PANTHER" id="PTHR14209">
    <property type="entry name" value="ISOAMYL ACETATE-HYDROLYZING ESTERASE 1"/>
    <property type="match status" value="1"/>
</dbReference>
<dbReference type="Pfam" id="PF00657">
    <property type="entry name" value="Lipase_GDSL"/>
    <property type="match status" value="1"/>
</dbReference>
<dbReference type="EMBL" id="CM007379">
    <property type="protein sequence ID" value="OIV91702.1"/>
    <property type="molecule type" value="Genomic_DNA"/>
</dbReference>
<evidence type="ECO:0000256" key="3">
    <source>
        <dbReference type="ARBA" id="ARBA00022963"/>
    </source>
</evidence>
<gene>
    <name evidence="4" type="ORF">TanjilG_26555</name>
</gene>
<dbReference type="InterPro" id="IPR036514">
    <property type="entry name" value="SGNH_hydro_sf"/>
</dbReference>
<proteinExistence type="inferred from homology"/>
<dbReference type="FunFam" id="3.40.50.1110:FF:000002">
    <property type="entry name" value="isoamyl acetate-hydrolyzing esterase 1 homolog"/>
    <property type="match status" value="1"/>
</dbReference>
<dbReference type="Gramene" id="OIV91702">
    <property type="protein sequence ID" value="OIV91702"/>
    <property type="gene ID" value="TanjilG_26555"/>
</dbReference>
<dbReference type="OrthoDB" id="671439at2759"/>
<organism evidence="4 5">
    <name type="scientific">Lupinus angustifolius</name>
    <name type="common">Narrow-leaved blue lupine</name>
    <dbReference type="NCBI Taxonomy" id="3871"/>
    <lineage>
        <taxon>Eukaryota</taxon>
        <taxon>Viridiplantae</taxon>
        <taxon>Streptophyta</taxon>
        <taxon>Embryophyta</taxon>
        <taxon>Tracheophyta</taxon>
        <taxon>Spermatophyta</taxon>
        <taxon>Magnoliopsida</taxon>
        <taxon>eudicotyledons</taxon>
        <taxon>Gunneridae</taxon>
        <taxon>Pentapetalae</taxon>
        <taxon>rosids</taxon>
        <taxon>fabids</taxon>
        <taxon>Fabales</taxon>
        <taxon>Fabaceae</taxon>
        <taxon>Papilionoideae</taxon>
        <taxon>50 kb inversion clade</taxon>
        <taxon>genistoids sensu lato</taxon>
        <taxon>core genistoids</taxon>
        <taxon>Genisteae</taxon>
        <taxon>Lupinus</taxon>
    </lineage>
</organism>
<dbReference type="GO" id="GO:0016042">
    <property type="term" value="P:lipid catabolic process"/>
    <property type="evidence" value="ECO:0007669"/>
    <property type="project" value="UniProtKB-KW"/>
</dbReference>
<evidence type="ECO:0000256" key="1">
    <source>
        <dbReference type="ARBA" id="ARBA00008668"/>
    </source>
</evidence>
<keyword evidence="3" id="KW-0442">Lipid degradation</keyword>
<dbReference type="InterPro" id="IPR045136">
    <property type="entry name" value="Iah1-like"/>
</dbReference>
<keyword evidence="3" id="KW-0443">Lipid metabolism</keyword>
<dbReference type="InterPro" id="IPR001087">
    <property type="entry name" value="GDSL"/>
</dbReference>
<dbReference type="GO" id="GO:0016788">
    <property type="term" value="F:hydrolase activity, acting on ester bonds"/>
    <property type="evidence" value="ECO:0007669"/>
    <property type="project" value="InterPro"/>
</dbReference>
<reference evidence="4 5" key="1">
    <citation type="journal article" date="2017" name="Plant Biotechnol. J.">
        <title>A comprehensive draft genome sequence for lupin (Lupinus angustifolius), an emerging health food: insights into plant-microbe interactions and legume evolution.</title>
        <authorList>
            <person name="Hane J.K."/>
            <person name="Ming Y."/>
            <person name="Kamphuis L.G."/>
            <person name="Nelson M.N."/>
            <person name="Garg G."/>
            <person name="Atkins C.A."/>
            <person name="Bayer P.E."/>
            <person name="Bravo A."/>
            <person name="Bringans S."/>
            <person name="Cannon S."/>
            <person name="Edwards D."/>
            <person name="Foley R."/>
            <person name="Gao L.L."/>
            <person name="Harrison M.J."/>
            <person name="Huang W."/>
            <person name="Hurgobin B."/>
            <person name="Li S."/>
            <person name="Liu C.W."/>
            <person name="McGrath A."/>
            <person name="Morahan G."/>
            <person name="Murray J."/>
            <person name="Weller J."/>
            <person name="Jian J."/>
            <person name="Singh K.B."/>
        </authorList>
    </citation>
    <scope>NUCLEOTIDE SEQUENCE [LARGE SCALE GENOMIC DNA]</scope>
    <source>
        <strain evidence="5">cv. Tanjil</strain>
        <tissue evidence="4">Whole plant</tissue>
    </source>
</reference>
<sequence>MIRPKIYLLGDSITEESFSLGGWGASLANHFSRTADIILRGYSGYNTRWVLKVLDKVFPTSSQGGGSGGDSETEVAPIALTIFFGANDASLSDRCSAFQHVPLHEYKDNLKAIVSFFKKRWSTTLILLITPPPIDEDARLRYPYVENPHGLPERTNEAAGEYARACIAVAAECRIPVIDLWTKMQQFPGWRKHYLSDGLHLTQSGNEVVFEEVIAKLREEALILESMQVDLPLIADIDPNDPINSFLYHESE</sequence>
<dbReference type="Gene3D" id="3.40.50.1110">
    <property type="entry name" value="SGNH hydrolase"/>
    <property type="match status" value="1"/>
</dbReference>
<dbReference type="AlphaFoldDB" id="A0A4P1QPN0"/>
<keyword evidence="5" id="KW-1185">Reference proteome</keyword>
<evidence type="ECO:0000313" key="5">
    <source>
        <dbReference type="Proteomes" id="UP000188354"/>
    </source>
</evidence>
<evidence type="ECO:0000256" key="2">
    <source>
        <dbReference type="ARBA" id="ARBA00022801"/>
    </source>
</evidence>
<accession>A0A4P1QPN0</accession>
<comment type="similarity">
    <text evidence="1">Belongs to the 'GDSL' lipolytic enzyme family.</text>
</comment>
<keyword evidence="2" id="KW-0378">Hydrolase</keyword>
<name>A0A4P1QPN0_LUPAN</name>
<dbReference type="STRING" id="3871.A0A4P1QPN0"/>